<gene>
    <name evidence="2" type="ORF">GCM10010357_68900</name>
</gene>
<dbReference type="Proteomes" id="UP001500879">
    <property type="component" value="Unassembled WGS sequence"/>
</dbReference>
<feature type="region of interest" description="Disordered" evidence="1">
    <location>
        <begin position="1"/>
        <end position="29"/>
    </location>
</feature>
<evidence type="ECO:0000313" key="2">
    <source>
        <dbReference type="EMBL" id="GAA0437715.1"/>
    </source>
</evidence>
<sequence length="128" mass="14625">MQGGPRRRPDALPGGKGYGSNPNRKELRRRRILPVVSRKGAPSIGGPGKFRYVVEQTFALLHQFKCLAVRWERRPELHDALVPLACRLICRLRLNSRKPWSCYKLLAYVSLLRDHCAHLDVRIGLTMA</sequence>
<evidence type="ECO:0008006" key="4">
    <source>
        <dbReference type="Google" id="ProtNLM"/>
    </source>
</evidence>
<evidence type="ECO:0000313" key="3">
    <source>
        <dbReference type="Proteomes" id="UP001500879"/>
    </source>
</evidence>
<accession>A0ABN0Z7R0</accession>
<comment type="caution">
    <text evidence="2">The sequence shown here is derived from an EMBL/GenBank/DDBJ whole genome shotgun (WGS) entry which is preliminary data.</text>
</comment>
<dbReference type="RefSeq" id="WP_344032827.1">
    <property type="nucleotide sequence ID" value="NZ_BAAABX010000089.1"/>
</dbReference>
<dbReference type="EMBL" id="BAAABX010000089">
    <property type="protein sequence ID" value="GAA0437715.1"/>
    <property type="molecule type" value="Genomic_DNA"/>
</dbReference>
<keyword evidence="3" id="KW-1185">Reference proteome</keyword>
<protein>
    <recommendedName>
        <fullName evidence="4">Transposase</fullName>
    </recommendedName>
</protein>
<organism evidence="2 3">
    <name type="scientific">Streptomyces luteireticuli</name>
    <dbReference type="NCBI Taxonomy" id="173858"/>
    <lineage>
        <taxon>Bacteria</taxon>
        <taxon>Bacillati</taxon>
        <taxon>Actinomycetota</taxon>
        <taxon>Actinomycetes</taxon>
        <taxon>Kitasatosporales</taxon>
        <taxon>Streptomycetaceae</taxon>
        <taxon>Streptomyces</taxon>
    </lineage>
</organism>
<name>A0ABN0Z7R0_9ACTN</name>
<evidence type="ECO:0000256" key="1">
    <source>
        <dbReference type="SAM" id="MobiDB-lite"/>
    </source>
</evidence>
<proteinExistence type="predicted"/>
<reference evidence="2 3" key="1">
    <citation type="journal article" date="2019" name="Int. J. Syst. Evol. Microbiol.">
        <title>The Global Catalogue of Microorganisms (GCM) 10K type strain sequencing project: providing services to taxonomists for standard genome sequencing and annotation.</title>
        <authorList>
            <consortium name="The Broad Institute Genomics Platform"/>
            <consortium name="The Broad Institute Genome Sequencing Center for Infectious Disease"/>
            <person name="Wu L."/>
            <person name="Ma J."/>
        </authorList>
    </citation>
    <scope>NUCLEOTIDE SEQUENCE [LARGE SCALE GENOMIC DNA]</scope>
    <source>
        <strain evidence="2 3">JCM 4788</strain>
    </source>
</reference>